<comment type="caution">
    <text evidence="2">The sequence shown here is derived from an EMBL/GenBank/DDBJ whole genome shotgun (WGS) entry which is preliminary data.</text>
</comment>
<evidence type="ECO:0000313" key="3">
    <source>
        <dbReference type="Proteomes" id="UP001422759"/>
    </source>
</evidence>
<protein>
    <submittedName>
        <fullName evidence="2">Uncharacterized protein</fullName>
    </submittedName>
</protein>
<proteinExistence type="predicted"/>
<accession>A0ABN2YLI3</accession>
<keyword evidence="3" id="KW-1185">Reference proteome</keyword>
<dbReference type="EMBL" id="BAAANT010000001">
    <property type="protein sequence ID" value="GAA2129246.1"/>
    <property type="molecule type" value="Genomic_DNA"/>
</dbReference>
<sequence>MKTEPPGAVGRTVWAEAETGISSAPKASVIAPLQATTERRSRSQEAAGRSRAGVRWGTAMASRWRAGCGEGIK</sequence>
<feature type="region of interest" description="Disordered" evidence="1">
    <location>
        <begin position="28"/>
        <end position="54"/>
    </location>
</feature>
<reference evidence="2 3" key="1">
    <citation type="journal article" date="2019" name="Int. J. Syst. Evol. Microbiol.">
        <title>The Global Catalogue of Microorganisms (GCM) 10K type strain sequencing project: providing services to taxonomists for standard genome sequencing and annotation.</title>
        <authorList>
            <consortium name="The Broad Institute Genomics Platform"/>
            <consortium name="The Broad Institute Genome Sequencing Center for Infectious Disease"/>
            <person name="Wu L."/>
            <person name="Ma J."/>
        </authorList>
    </citation>
    <scope>NUCLEOTIDE SEQUENCE [LARGE SCALE GENOMIC DNA]</scope>
    <source>
        <strain evidence="2 3">JCM 14560</strain>
    </source>
</reference>
<dbReference type="Proteomes" id="UP001422759">
    <property type="component" value="Unassembled WGS sequence"/>
</dbReference>
<name>A0ABN2YLI3_9ACTN</name>
<organism evidence="2 3">
    <name type="scientific">Kitasatospora kazusensis</name>
    <dbReference type="NCBI Taxonomy" id="407974"/>
    <lineage>
        <taxon>Bacteria</taxon>
        <taxon>Bacillati</taxon>
        <taxon>Actinomycetota</taxon>
        <taxon>Actinomycetes</taxon>
        <taxon>Kitasatosporales</taxon>
        <taxon>Streptomycetaceae</taxon>
        <taxon>Kitasatospora</taxon>
    </lineage>
</organism>
<gene>
    <name evidence="2" type="ORF">GCM10009760_00310</name>
</gene>
<evidence type="ECO:0000313" key="2">
    <source>
        <dbReference type="EMBL" id="GAA2129246.1"/>
    </source>
</evidence>
<evidence type="ECO:0000256" key="1">
    <source>
        <dbReference type="SAM" id="MobiDB-lite"/>
    </source>
</evidence>